<protein>
    <submittedName>
        <fullName evidence="10">Hydrogenase-4 component F</fullName>
    </submittedName>
</protein>
<dbReference type="EMBL" id="QKZK01000010">
    <property type="protein sequence ID" value="PZX17289.1"/>
    <property type="molecule type" value="Genomic_DNA"/>
</dbReference>
<dbReference type="Proteomes" id="UP000249239">
    <property type="component" value="Unassembled WGS sequence"/>
</dbReference>
<feature type="transmembrane region" description="Helical" evidence="8">
    <location>
        <begin position="233"/>
        <end position="255"/>
    </location>
</feature>
<evidence type="ECO:0000256" key="2">
    <source>
        <dbReference type="ARBA" id="ARBA00022475"/>
    </source>
</evidence>
<evidence type="ECO:0000256" key="5">
    <source>
        <dbReference type="ARBA" id="ARBA00023002"/>
    </source>
</evidence>
<feature type="transmembrane region" description="Helical" evidence="8">
    <location>
        <begin position="60"/>
        <end position="83"/>
    </location>
</feature>
<evidence type="ECO:0000256" key="8">
    <source>
        <dbReference type="SAM" id="Phobius"/>
    </source>
</evidence>
<evidence type="ECO:0000256" key="3">
    <source>
        <dbReference type="ARBA" id="ARBA00022692"/>
    </source>
</evidence>
<feature type="transmembrane region" description="Helical" evidence="8">
    <location>
        <begin position="393"/>
        <end position="414"/>
    </location>
</feature>
<keyword evidence="3 7" id="KW-0812">Transmembrane</keyword>
<dbReference type="InterPro" id="IPR052175">
    <property type="entry name" value="ComplexI-like_HydComp"/>
</dbReference>
<keyword evidence="4 8" id="KW-1133">Transmembrane helix</keyword>
<accession>A0A2W7Q6C0</accession>
<name>A0A2W7Q6C0_9BACT</name>
<sequence>MIGIYLILAFAIALGLYFNRNERVTIGLLLTFVALQTGLTVHAALNHHQHELGYFTYDSLGLLLLVVLSVLTIPALLHSHIYLNEQPAPPQARSIYYASMVLLITAIGAGYLANHIAVTWIFTELTTLSASALIYHHRNKLALEGTWKYVFVCAISITFVFIGILFLSLSMNHAHAEDMSFGNLIRHSHELNPFWLRLAFLFIFTGFTAKMGLVPMFTAGVDAKDKAPAPAGALLSSALMNLGFIGIFRTYTIIANTELKTWAAMVMGISALLSLLVATVYMIKVKNIKRMMAYSSIEHMGLVMLAMAAGGVGYYAAILHIVLHSLVKPSLFFQFTQLYRVFKSKSIYQTGNYFRYNPTGAMVLLLGFISATAMPPSGLFVSEFLIFKSLVQGGHFIVLGLVLLLLTIIIWAFGKNIFKILFIPPVGFNDAHVPSISPRESLSQFILLASAIYLGLNPPAVLVNLINDCLSNLPV</sequence>
<keyword evidence="11" id="KW-1185">Reference proteome</keyword>
<evidence type="ECO:0000256" key="4">
    <source>
        <dbReference type="ARBA" id="ARBA00022989"/>
    </source>
</evidence>
<dbReference type="PRINTS" id="PR01437">
    <property type="entry name" value="NUOXDRDTASE4"/>
</dbReference>
<keyword evidence="2" id="KW-1003">Cell membrane</keyword>
<dbReference type="OrthoDB" id="9807568at2"/>
<organism evidence="10 11">
    <name type="scientific">Breznakibacter xylanolyticus</name>
    <dbReference type="NCBI Taxonomy" id="990"/>
    <lineage>
        <taxon>Bacteria</taxon>
        <taxon>Pseudomonadati</taxon>
        <taxon>Bacteroidota</taxon>
        <taxon>Bacteroidia</taxon>
        <taxon>Marinilabiliales</taxon>
        <taxon>Marinilabiliaceae</taxon>
        <taxon>Breznakibacter</taxon>
    </lineage>
</organism>
<feature type="transmembrane region" description="Helical" evidence="8">
    <location>
        <begin position="194"/>
        <end position="221"/>
    </location>
</feature>
<keyword evidence="6 8" id="KW-0472">Membrane</keyword>
<gene>
    <name evidence="10" type="ORF">LX69_01604</name>
</gene>
<evidence type="ECO:0000256" key="6">
    <source>
        <dbReference type="ARBA" id="ARBA00023136"/>
    </source>
</evidence>
<dbReference type="InterPro" id="IPR003918">
    <property type="entry name" value="NADH_UbQ_OxRdtase"/>
</dbReference>
<dbReference type="Pfam" id="PF00361">
    <property type="entry name" value="Proton_antipo_M"/>
    <property type="match status" value="1"/>
</dbReference>
<evidence type="ECO:0000256" key="1">
    <source>
        <dbReference type="ARBA" id="ARBA00004651"/>
    </source>
</evidence>
<keyword evidence="5" id="KW-0560">Oxidoreductase</keyword>
<feature type="domain" description="NADH:quinone oxidoreductase/Mrp antiporter transmembrane" evidence="9">
    <location>
        <begin position="113"/>
        <end position="402"/>
    </location>
</feature>
<dbReference type="GO" id="GO:0008137">
    <property type="term" value="F:NADH dehydrogenase (ubiquinone) activity"/>
    <property type="evidence" value="ECO:0007669"/>
    <property type="project" value="InterPro"/>
</dbReference>
<feature type="transmembrane region" description="Helical" evidence="8">
    <location>
        <begin position="261"/>
        <end position="281"/>
    </location>
</feature>
<dbReference type="GO" id="GO:0016491">
    <property type="term" value="F:oxidoreductase activity"/>
    <property type="evidence" value="ECO:0007669"/>
    <property type="project" value="UniProtKB-KW"/>
</dbReference>
<evidence type="ECO:0000313" key="10">
    <source>
        <dbReference type="EMBL" id="PZX17289.1"/>
    </source>
</evidence>
<proteinExistence type="predicted"/>
<feature type="transmembrane region" description="Helical" evidence="8">
    <location>
        <begin position="119"/>
        <end position="137"/>
    </location>
</feature>
<evidence type="ECO:0000259" key="9">
    <source>
        <dbReference type="Pfam" id="PF00361"/>
    </source>
</evidence>
<reference evidence="10 11" key="1">
    <citation type="submission" date="2018-06" db="EMBL/GenBank/DDBJ databases">
        <title>Genomic Encyclopedia of Archaeal and Bacterial Type Strains, Phase II (KMG-II): from individual species to whole genera.</title>
        <authorList>
            <person name="Goeker M."/>
        </authorList>
    </citation>
    <scope>NUCLEOTIDE SEQUENCE [LARGE SCALE GENOMIC DNA]</scope>
    <source>
        <strain evidence="10 11">DSM 6779</strain>
    </source>
</reference>
<feature type="transmembrane region" description="Helical" evidence="8">
    <location>
        <begin position="361"/>
        <end position="381"/>
    </location>
</feature>
<feature type="transmembrane region" description="Helical" evidence="8">
    <location>
        <begin position="149"/>
        <end position="174"/>
    </location>
</feature>
<evidence type="ECO:0000256" key="7">
    <source>
        <dbReference type="RuleBase" id="RU000320"/>
    </source>
</evidence>
<dbReference type="GO" id="GO:0005886">
    <property type="term" value="C:plasma membrane"/>
    <property type="evidence" value="ECO:0007669"/>
    <property type="project" value="UniProtKB-SubCell"/>
</dbReference>
<feature type="transmembrane region" description="Helical" evidence="8">
    <location>
        <begin position="302"/>
        <end position="323"/>
    </location>
</feature>
<feature type="transmembrane region" description="Helical" evidence="8">
    <location>
        <begin position="95"/>
        <end position="113"/>
    </location>
</feature>
<comment type="caution">
    <text evidence="10">The sequence shown here is derived from an EMBL/GenBank/DDBJ whole genome shotgun (WGS) entry which is preliminary data.</text>
</comment>
<comment type="subcellular location">
    <subcellularLocation>
        <location evidence="1">Cell membrane</location>
        <topology evidence="1">Multi-pass membrane protein</topology>
    </subcellularLocation>
    <subcellularLocation>
        <location evidence="7">Membrane</location>
        <topology evidence="7">Multi-pass membrane protein</topology>
    </subcellularLocation>
</comment>
<dbReference type="GO" id="GO:0042773">
    <property type="term" value="P:ATP synthesis coupled electron transport"/>
    <property type="evidence" value="ECO:0007669"/>
    <property type="project" value="InterPro"/>
</dbReference>
<evidence type="ECO:0000313" key="11">
    <source>
        <dbReference type="Proteomes" id="UP000249239"/>
    </source>
</evidence>
<dbReference type="RefSeq" id="WP_111445279.1">
    <property type="nucleotide sequence ID" value="NZ_QKZK01000010.1"/>
</dbReference>
<dbReference type="PANTHER" id="PTHR42682:SF5">
    <property type="entry name" value="HYDROGENASE-4 COMPONENT F"/>
    <property type="match status" value="1"/>
</dbReference>
<feature type="transmembrane region" description="Helical" evidence="8">
    <location>
        <begin position="24"/>
        <end position="45"/>
    </location>
</feature>
<dbReference type="AlphaFoldDB" id="A0A2W7Q6C0"/>
<dbReference type="PANTHER" id="PTHR42682">
    <property type="entry name" value="HYDROGENASE-4 COMPONENT F"/>
    <property type="match status" value="1"/>
</dbReference>
<dbReference type="InterPro" id="IPR001750">
    <property type="entry name" value="ND/Mrp_TM"/>
</dbReference>